<dbReference type="OrthoDB" id="3186544at2"/>
<feature type="domain" description="Transcription regulator PadR C-terminal" evidence="3">
    <location>
        <begin position="91"/>
        <end position="164"/>
    </location>
</feature>
<feature type="domain" description="Transcription regulator PadR N-terminal" evidence="2">
    <location>
        <begin position="7"/>
        <end position="76"/>
    </location>
</feature>
<organism evidence="4 5">
    <name type="scientific">Georgenia satyanarayanai</name>
    <dbReference type="NCBI Taxonomy" id="860221"/>
    <lineage>
        <taxon>Bacteria</taxon>
        <taxon>Bacillati</taxon>
        <taxon>Actinomycetota</taxon>
        <taxon>Actinomycetes</taxon>
        <taxon>Micrococcales</taxon>
        <taxon>Bogoriellaceae</taxon>
        <taxon>Georgenia</taxon>
    </lineage>
</organism>
<proteinExistence type="predicted"/>
<keyword evidence="5" id="KW-1185">Reference proteome</keyword>
<dbReference type="InterPro" id="IPR036390">
    <property type="entry name" value="WH_DNA-bd_sf"/>
</dbReference>
<evidence type="ECO:0000256" key="1">
    <source>
        <dbReference type="SAM" id="MobiDB-lite"/>
    </source>
</evidence>
<name>A0A2Y9AT72_9MICO</name>
<dbReference type="Proteomes" id="UP000250222">
    <property type="component" value="Unassembled WGS sequence"/>
</dbReference>
<dbReference type="Pfam" id="PF10400">
    <property type="entry name" value="Vir_act_alpha_C"/>
    <property type="match status" value="1"/>
</dbReference>
<dbReference type="Pfam" id="PF03551">
    <property type="entry name" value="PadR"/>
    <property type="match status" value="1"/>
</dbReference>
<dbReference type="PANTHER" id="PTHR43252:SF6">
    <property type="entry name" value="NEGATIVE TRANSCRIPTION REGULATOR PADR"/>
    <property type="match status" value="1"/>
</dbReference>
<dbReference type="InterPro" id="IPR018309">
    <property type="entry name" value="Tscrpt_reg_PadR_C"/>
</dbReference>
<evidence type="ECO:0000313" key="4">
    <source>
        <dbReference type="EMBL" id="SSA45469.1"/>
    </source>
</evidence>
<dbReference type="SUPFAM" id="SSF46785">
    <property type="entry name" value="Winged helix' DNA-binding domain"/>
    <property type="match status" value="1"/>
</dbReference>
<evidence type="ECO:0000259" key="3">
    <source>
        <dbReference type="Pfam" id="PF10400"/>
    </source>
</evidence>
<evidence type="ECO:0000313" key="5">
    <source>
        <dbReference type="Proteomes" id="UP000250222"/>
    </source>
</evidence>
<dbReference type="RefSeq" id="WP_110853356.1">
    <property type="nucleotide sequence ID" value="NZ_QKLZ01000013.1"/>
</dbReference>
<sequence>MSVRHGLLALLVDGPMHTYQLKQQFEERTGGTWPLNIGQVYTTVQRLVRDGLVETCADDGGEVERFRLTATGADAAAAWWTTPVSRGTPARDELVIKLALAATAEGVDVLDLVQRQRRESMRSLHEYTRLHRTTGDDLAWSLVLDHLIFTLEAELRWLDHVEAKVVRAARTRTERRPADRAATEETQEARS</sequence>
<dbReference type="Gene3D" id="1.10.10.10">
    <property type="entry name" value="Winged helix-like DNA-binding domain superfamily/Winged helix DNA-binding domain"/>
    <property type="match status" value="1"/>
</dbReference>
<dbReference type="PANTHER" id="PTHR43252">
    <property type="entry name" value="TRANSCRIPTIONAL REGULATOR YQJI"/>
    <property type="match status" value="1"/>
</dbReference>
<dbReference type="InterPro" id="IPR005149">
    <property type="entry name" value="Tscrpt_reg_PadR_N"/>
</dbReference>
<accession>A0A2Y9AT72</accession>
<gene>
    <name evidence="4" type="ORF">SAMN05216184_11370</name>
</gene>
<dbReference type="InterPro" id="IPR036388">
    <property type="entry name" value="WH-like_DNA-bd_sf"/>
</dbReference>
<dbReference type="EMBL" id="UETB01000013">
    <property type="protein sequence ID" value="SSA45469.1"/>
    <property type="molecule type" value="Genomic_DNA"/>
</dbReference>
<feature type="region of interest" description="Disordered" evidence="1">
    <location>
        <begin position="170"/>
        <end position="191"/>
    </location>
</feature>
<protein>
    <submittedName>
        <fullName evidence="4">Transcriptional regulator, PadR family</fullName>
    </submittedName>
</protein>
<dbReference type="AlphaFoldDB" id="A0A2Y9AT72"/>
<reference evidence="4 5" key="1">
    <citation type="submission" date="2016-10" db="EMBL/GenBank/DDBJ databases">
        <authorList>
            <person name="Cai Z."/>
        </authorList>
    </citation>
    <scope>NUCLEOTIDE SEQUENCE [LARGE SCALE GENOMIC DNA]</scope>
    <source>
        <strain evidence="4 5">CGMCC 1.10826</strain>
    </source>
</reference>
<evidence type="ECO:0000259" key="2">
    <source>
        <dbReference type="Pfam" id="PF03551"/>
    </source>
</evidence>